<dbReference type="RefSeq" id="WP_136004935.1">
    <property type="nucleotide sequence ID" value="NZ_SRYW01000007.1"/>
</dbReference>
<name>A0A4S2D182_STEMA</name>
<reference evidence="3 4" key="1">
    <citation type="submission" date="2019-04" db="EMBL/GenBank/DDBJ databases">
        <title>Microbes associate with the intestines of laboratory mice.</title>
        <authorList>
            <person name="Navarre W."/>
            <person name="Wong E."/>
            <person name="Huang K."/>
            <person name="Tropini C."/>
            <person name="Ng K."/>
            <person name="Yu B."/>
        </authorList>
    </citation>
    <scope>NUCLEOTIDE SEQUENCE [LARGE SCALE GENOMIC DNA]</scope>
    <source>
        <strain evidence="3 4">NM62_B4-13</strain>
    </source>
</reference>
<dbReference type="EMBL" id="SRYW01000007">
    <property type="protein sequence ID" value="TGY34243.1"/>
    <property type="molecule type" value="Genomic_DNA"/>
</dbReference>
<dbReference type="OrthoDB" id="8653499at2"/>
<dbReference type="Proteomes" id="UP000306631">
    <property type="component" value="Unassembled WGS sequence"/>
</dbReference>
<feature type="signal peptide" evidence="2">
    <location>
        <begin position="1"/>
        <end position="29"/>
    </location>
</feature>
<evidence type="ECO:0000256" key="2">
    <source>
        <dbReference type="SAM" id="SignalP"/>
    </source>
</evidence>
<keyword evidence="2" id="KW-0732">Signal</keyword>
<sequence>MTDTSAYLLPAPRALCAVFLLAVPWVALAADTHDAAGNRLESLIEQPGTAPPPTLEGGDPDMAQAVSPLYCTADRAWCVRLIASRNNPRPSLQVQEFVPGEPEPRDRHVGYTGPQRDGRFQVWPYLLRLAPGLGAPSAPTDPAQAAFENVVVGVIVERTTGYSGGGASSSTLLLETIYHTDEGAETSSVLSLPVAGQASIRACYGEQDAALRKGACHDEYRFSATLSLLPQGRGMPLLRYASTATRFPAFASRSRDSLARGALSDRDLRTARDPDCSFERTLRFDSGRYVAEPALPDCSEFTEL</sequence>
<evidence type="ECO:0000313" key="4">
    <source>
        <dbReference type="Proteomes" id="UP000306631"/>
    </source>
</evidence>
<protein>
    <submittedName>
        <fullName evidence="3">Uncharacterized protein</fullName>
    </submittedName>
</protein>
<gene>
    <name evidence="3" type="ORF">E5352_10270</name>
</gene>
<comment type="caution">
    <text evidence="3">The sequence shown here is derived from an EMBL/GenBank/DDBJ whole genome shotgun (WGS) entry which is preliminary data.</text>
</comment>
<feature type="chain" id="PRO_5020935534" evidence="2">
    <location>
        <begin position="30"/>
        <end position="304"/>
    </location>
</feature>
<evidence type="ECO:0000256" key="1">
    <source>
        <dbReference type="SAM" id="MobiDB-lite"/>
    </source>
</evidence>
<evidence type="ECO:0000313" key="3">
    <source>
        <dbReference type="EMBL" id="TGY34243.1"/>
    </source>
</evidence>
<accession>A0A4S2D182</accession>
<organism evidence="3 4">
    <name type="scientific">Stenotrophomonas maltophilia</name>
    <name type="common">Pseudomonas maltophilia</name>
    <name type="synonym">Xanthomonas maltophilia</name>
    <dbReference type="NCBI Taxonomy" id="40324"/>
    <lineage>
        <taxon>Bacteria</taxon>
        <taxon>Pseudomonadati</taxon>
        <taxon>Pseudomonadota</taxon>
        <taxon>Gammaproteobacteria</taxon>
        <taxon>Lysobacterales</taxon>
        <taxon>Lysobacteraceae</taxon>
        <taxon>Stenotrophomonas</taxon>
        <taxon>Stenotrophomonas maltophilia group</taxon>
    </lineage>
</organism>
<proteinExistence type="predicted"/>
<dbReference type="AlphaFoldDB" id="A0A4S2D182"/>
<feature type="region of interest" description="Disordered" evidence="1">
    <location>
        <begin position="92"/>
        <end position="113"/>
    </location>
</feature>